<protein>
    <submittedName>
        <fullName evidence="1">AMP-binding protein</fullName>
    </submittedName>
</protein>
<sequence length="298" mass="31725">MHQDPLHGDDDFARACSISRYRIASGASPNFDVWTGDLCIAIAAGATVVVPGTDKLRGEDLLLVLDREKVTHVSVPAPVLATVPARDLPELRTLLVGGDAYPVGLVDEWAPGRRMFNVHGPTESTVAATVSAPLTPGEVPPIGTPVPGTRVFVLDADLRPVAPGVAGELYLSGAGLARGYLNGPGLTAERFIACPFGTGERMYRTGDSSAGAPTDKFLSRADEQVEIRGFRIEPGEIESVLTSHPGVTRAVVLVRKDQPGDKRLVAYVIPERNASTEQDSHDPVDEWQQCSMVAERAS</sequence>
<proteinExistence type="predicted"/>
<dbReference type="Proteomes" id="UP001375539">
    <property type="component" value="Unassembled WGS sequence"/>
</dbReference>
<organism evidence="1 2">
    <name type="scientific">Streptomyces pratisoli</name>
    <dbReference type="NCBI Taxonomy" id="3139917"/>
    <lineage>
        <taxon>Bacteria</taxon>
        <taxon>Bacillati</taxon>
        <taxon>Actinomycetota</taxon>
        <taxon>Actinomycetes</taxon>
        <taxon>Kitasatosporales</taxon>
        <taxon>Streptomycetaceae</taxon>
        <taxon>Streptomyces</taxon>
    </lineage>
</organism>
<evidence type="ECO:0000313" key="1">
    <source>
        <dbReference type="EMBL" id="MEJ8660305.1"/>
    </source>
</evidence>
<evidence type="ECO:0000313" key="2">
    <source>
        <dbReference type="Proteomes" id="UP001375539"/>
    </source>
</evidence>
<comment type="caution">
    <text evidence="1">The sequence shown here is derived from an EMBL/GenBank/DDBJ whole genome shotgun (WGS) entry which is preliminary data.</text>
</comment>
<keyword evidence="2" id="KW-1185">Reference proteome</keyword>
<reference evidence="1" key="1">
    <citation type="submission" date="2024-03" db="EMBL/GenBank/DDBJ databases">
        <title>Novel Streptomyces species of biotechnological and ecological value are a feature of Machair soil.</title>
        <authorList>
            <person name="Prole J.R."/>
            <person name="Goodfellow M."/>
            <person name="Allenby N."/>
            <person name="Ward A.C."/>
        </authorList>
    </citation>
    <scope>NUCLEOTIDE SEQUENCE</scope>
    <source>
        <strain evidence="1">MS1.AVA.4</strain>
    </source>
</reference>
<accession>A0ACC6QPV8</accession>
<dbReference type="EMBL" id="JBBKAI010000002">
    <property type="protein sequence ID" value="MEJ8660305.1"/>
    <property type="molecule type" value="Genomic_DNA"/>
</dbReference>
<name>A0ACC6QPV8_9ACTN</name>
<gene>
    <name evidence="1" type="ORF">WKI58_27915</name>
</gene>